<organism evidence="1 2">
    <name type="scientific">Pseudarcicella hirudinis</name>
    <dbReference type="NCBI Taxonomy" id="1079859"/>
    <lineage>
        <taxon>Bacteria</taxon>
        <taxon>Pseudomonadati</taxon>
        <taxon>Bacteroidota</taxon>
        <taxon>Cytophagia</taxon>
        <taxon>Cytophagales</taxon>
        <taxon>Flectobacillaceae</taxon>
        <taxon>Pseudarcicella</taxon>
    </lineage>
</organism>
<keyword evidence="2" id="KW-1185">Reference proteome</keyword>
<dbReference type="STRING" id="1079859.SAMN04515674_104252"/>
<gene>
    <name evidence="1" type="ORF">SAMN04515674_104252</name>
</gene>
<name>A0A1I5RW25_9BACT</name>
<proteinExistence type="predicted"/>
<dbReference type="RefSeq" id="WP_092015722.1">
    <property type="nucleotide sequence ID" value="NZ_FOXH01000004.1"/>
</dbReference>
<dbReference type="EMBL" id="FOXH01000004">
    <property type="protein sequence ID" value="SFP62176.1"/>
    <property type="molecule type" value="Genomic_DNA"/>
</dbReference>
<sequence length="77" mass="8876">MEDNQREQEVQKLCKGVLETNAVYEGNYDSYHPSIYQCPFCFSDIEAINYKGLQTIIHDIDCPYLIAKDLSTNVNPK</sequence>
<evidence type="ECO:0000313" key="1">
    <source>
        <dbReference type="EMBL" id="SFP62176.1"/>
    </source>
</evidence>
<evidence type="ECO:0000313" key="2">
    <source>
        <dbReference type="Proteomes" id="UP000199306"/>
    </source>
</evidence>
<dbReference type="AlphaFoldDB" id="A0A1I5RW25"/>
<protein>
    <submittedName>
        <fullName evidence="1">Uncharacterized protein</fullName>
    </submittedName>
</protein>
<dbReference type="Proteomes" id="UP000199306">
    <property type="component" value="Unassembled WGS sequence"/>
</dbReference>
<accession>A0A1I5RW25</accession>
<reference evidence="1 2" key="1">
    <citation type="submission" date="2016-10" db="EMBL/GenBank/DDBJ databases">
        <authorList>
            <person name="de Groot N.N."/>
        </authorList>
    </citation>
    <scope>NUCLEOTIDE SEQUENCE [LARGE SCALE GENOMIC DNA]</scope>
    <source>
        <strain evidence="2">E92,LMG 26720,CCM 7988</strain>
    </source>
</reference>